<dbReference type="EMBL" id="KB203738">
    <property type="protein sequence ID" value="ESO83258.1"/>
    <property type="molecule type" value="Genomic_DNA"/>
</dbReference>
<dbReference type="InterPro" id="IPR012677">
    <property type="entry name" value="Nucleotide-bd_a/b_plait_sf"/>
</dbReference>
<keyword evidence="6" id="KW-0687">Ribonucleoprotein</keyword>
<feature type="compositionally biased region" description="Basic and acidic residues" evidence="8">
    <location>
        <begin position="80"/>
        <end position="114"/>
    </location>
</feature>
<feature type="region of interest" description="Disordered" evidence="8">
    <location>
        <begin position="64"/>
        <end position="292"/>
    </location>
</feature>
<dbReference type="PANTHER" id="PTHR13952:SF5">
    <property type="entry name" value="U1 SMALL NUCLEAR RIBONUCLEOPROTEIN 70 KDA"/>
    <property type="match status" value="1"/>
</dbReference>
<evidence type="ECO:0000256" key="6">
    <source>
        <dbReference type="ARBA" id="ARBA00023274"/>
    </source>
</evidence>
<dbReference type="GO" id="GO:0000398">
    <property type="term" value="P:mRNA splicing, via spliceosome"/>
    <property type="evidence" value="ECO:0007669"/>
    <property type="project" value="TreeGrafter"/>
</dbReference>
<feature type="compositionally biased region" description="Basic residues" evidence="8">
    <location>
        <begin position="133"/>
        <end position="143"/>
    </location>
</feature>
<dbReference type="GO" id="GO:0030619">
    <property type="term" value="F:U1 snRNA binding"/>
    <property type="evidence" value="ECO:0007669"/>
    <property type="project" value="TreeGrafter"/>
</dbReference>
<proteinExistence type="predicted"/>
<dbReference type="STRING" id="225164.V3YYN4"/>
<gene>
    <name evidence="9" type="ORF">LOTGIDRAFT_236711</name>
</gene>
<dbReference type="PANTHER" id="PTHR13952">
    <property type="entry name" value="U1 SMALL NUCLEAR RIBONUCLEOPROTEIN 70 KD"/>
    <property type="match status" value="1"/>
</dbReference>
<dbReference type="KEGG" id="lgi:LOTGIDRAFT_236711"/>
<evidence type="ECO:0000256" key="8">
    <source>
        <dbReference type="SAM" id="MobiDB-lite"/>
    </source>
</evidence>
<keyword evidence="5" id="KW-0539">Nucleus</keyword>
<feature type="compositionally biased region" description="Gly residues" evidence="8">
    <location>
        <begin position="70"/>
        <end position="79"/>
    </location>
</feature>
<evidence type="ECO:0000256" key="5">
    <source>
        <dbReference type="ARBA" id="ARBA00023242"/>
    </source>
</evidence>
<reference evidence="9 10" key="1">
    <citation type="journal article" date="2013" name="Nature">
        <title>Insights into bilaterian evolution from three spiralian genomes.</title>
        <authorList>
            <person name="Simakov O."/>
            <person name="Marletaz F."/>
            <person name="Cho S.J."/>
            <person name="Edsinger-Gonzales E."/>
            <person name="Havlak P."/>
            <person name="Hellsten U."/>
            <person name="Kuo D.H."/>
            <person name="Larsson T."/>
            <person name="Lv J."/>
            <person name="Arendt D."/>
            <person name="Savage R."/>
            <person name="Osoegawa K."/>
            <person name="de Jong P."/>
            <person name="Grimwood J."/>
            <person name="Chapman J.A."/>
            <person name="Shapiro H."/>
            <person name="Aerts A."/>
            <person name="Otillar R.P."/>
            <person name="Terry A.Y."/>
            <person name="Boore J.L."/>
            <person name="Grigoriev I.V."/>
            <person name="Lindberg D.R."/>
            <person name="Seaver E.C."/>
            <person name="Weisblat D.A."/>
            <person name="Putnam N.H."/>
            <person name="Rokhsar D.S."/>
        </authorList>
    </citation>
    <scope>NUCLEOTIDE SEQUENCE [LARGE SCALE GENOMIC DNA]</scope>
</reference>
<keyword evidence="10" id="KW-1185">Reference proteome</keyword>
<evidence type="ECO:0000256" key="3">
    <source>
        <dbReference type="ARBA" id="ARBA00016996"/>
    </source>
</evidence>
<dbReference type="CTD" id="20250220"/>
<evidence type="ECO:0000256" key="1">
    <source>
        <dbReference type="ARBA" id="ARBA00004324"/>
    </source>
</evidence>
<sequence>MKMSHFKSLTRVFLTFSGLKNKIQEFGVHSNLLFISAAYKHADGKKIDGRRVLVDVERGRTVKGWTPRRLGGGLGGTRKGGPEENTRFSGREGSYRDDRRSRSRERPPERERDNRRRRSRSREDRRKRNPGRERRRSRSRDRRRSKEREGPEVEEEEPGRKDRKRSRRSRSRDRKRSRSRDRKRSRRSRSRDRRRSRERRIKDEPDDGFDPNVRIKEEKTQDDYRYGRLQNDSNEEAEDRKNFDPALVKHEDGEEDGEENGNDDEGDYEEEEYYNAHPSDVKKEEIPSDDRY</sequence>
<evidence type="ECO:0000256" key="7">
    <source>
        <dbReference type="ARBA" id="ARBA00058765"/>
    </source>
</evidence>
<evidence type="ECO:0000256" key="2">
    <source>
        <dbReference type="ARBA" id="ARBA00004642"/>
    </source>
</evidence>
<feature type="compositionally biased region" description="Basic residues" evidence="8">
    <location>
        <begin position="161"/>
        <end position="199"/>
    </location>
</feature>
<evidence type="ECO:0000313" key="9">
    <source>
        <dbReference type="EMBL" id="ESO83258.1"/>
    </source>
</evidence>
<keyword evidence="4" id="KW-0694">RNA-binding</keyword>
<accession>V3YYN4</accession>
<dbReference type="GO" id="GO:0005685">
    <property type="term" value="C:U1 snRNP"/>
    <property type="evidence" value="ECO:0007669"/>
    <property type="project" value="TreeGrafter"/>
</dbReference>
<organism evidence="9 10">
    <name type="scientific">Lottia gigantea</name>
    <name type="common">Giant owl limpet</name>
    <dbReference type="NCBI Taxonomy" id="225164"/>
    <lineage>
        <taxon>Eukaryota</taxon>
        <taxon>Metazoa</taxon>
        <taxon>Spiralia</taxon>
        <taxon>Lophotrochozoa</taxon>
        <taxon>Mollusca</taxon>
        <taxon>Gastropoda</taxon>
        <taxon>Patellogastropoda</taxon>
        <taxon>Lottioidea</taxon>
        <taxon>Lottiidae</taxon>
        <taxon>Lottia</taxon>
    </lineage>
</organism>
<dbReference type="AlphaFoldDB" id="V3YYN4"/>
<dbReference type="GO" id="GO:0003729">
    <property type="term" value="F:mRNA binding"/>
    <property type="evidence" value="ECO:0007669"/>
    <property type="project" value="TreeGrafter"/>
</dbReference>
<dbReference type="OMA" id="IRHSEDW"/>
<feature type="compositionally biased region" description="Basic and acidic residues" evidence="8">
    <location>
        <begin position="121"/>
        <end position="132"/>
    </location>
</feature>
<dbReference type="GO" id="GO:0071004">
    <property type="term" value="C:U2-type prespliceosome"/>
    <property type="evidence" value="ECO:0007669"/>
    <property type="project" value="TreeGrafter"/>
</dbReference>
<dbReference type="RefSeq" id="XP_009066015.1">
    <property type="nucleotide sequence ID" value="XM_009067767.1"/>
</dbReference>
<comment type="subcellular location">
    <subcellularLocation>
        <location evidence="1">Nucleus speckle</location>
    </subcellularLocation>
    <subcellularLocation>
        <location evidence="2">Nucleus</location>
        <location evidence="2">Nucleoplasm</location>
    </subcellularLocation>
</comment>
<dbReference type="OrthoDB" id="4207594at2759"/>
<feature type="compositionally biased region" description="Acidic residues" evidence="8">
    <location>
        <begin position="253"/>
        <end position="273"/>
    </location>
</feature>
<evidence type="ECO:0000313" key="10">
    <source>
        <dbReference type="Proteomes" id="UP000030746"/>
    </source>
</evidence>
<dbReference type="Gene3D" id="3.30.70.330">
    <property type="match status" value="1"/>
</dbReference>
<dbReference type="GO" id="GO:0016607">
    <property type="term" value="C:nuclear speck"/>
    <property type="evidence" value="ECO:0007669"/>
    <property type="project" value="UniProtKB-SubCell"/>
</dbReference>
<protein>
    <recommendedName>
        <fullName evidence="3">U1 small nuclear ribonucleoprotein 70 kDa</fullName>
    </recommendedName>
</protein>
<dbReference type="HOGENOM" id="CLU_954057_0_0_1"/>
<comment type="function">
    <text evidence="7">Component of the spliceosomal U1 snRNP, which is essential for recognition of the pre-mRNA 5' splice-site and the subsequent assembly of the spliceosome. SNRNP70 binds to the loop I region of U1-snRNA.</text>
</comment>
<dbReference type="GeneID" id="20250220"/>
<evidence type="ECO:0000256" key="4">
    <source>
        <dbReference type="ARBA" id="ARBA00022884"/>
    </source>
</evidence>
<feature type="compositionally biased region" description="Basic and acidic residues" evidence="8">
    <location>
        <begin position="238"/>
        <end position="252"/>
    </location>
</feature>
<feature type="compositionally biased region" description="Basic and acidic residues" evidence="8">
    <location>
        <begin position="279"/>
        <end position="292"/>
    </location>
</feature>
<dbReference type="InterPro" id="IPR051183">
    <property type="entry name" value="U1_U11-U12_snRNP_70-35kDa"/>
</dbReference>
<name>V3YYN4_LOTGI</name>
<dbReference type="GO" id="GO:0071011">
    <property type="term" value="C:precatalytic spliceosome"/>
    <property type="evidence" value="ECO:0007669"/>
    <property type="project" value="TreeGrafter"/>
</dbReference>
<dbReference type="FunFam" id="3.30.70.330:FF:001585">
    <property type="entry name" value="U1 small nuclear ribonucleoprotein 70 kDa"/>
    <property type="match status" value="1"/>
</dbReference>
<feature type="compositionally biased region" description="Basic and acidic residues" evidence="8">
    <location>
        <begin position="213"/>
        <end position="226"/>
    </location>
</feature>
<dbReference type="Proteomes" id="UP000030746">
    <property type="component" value="Unassembled WGS sequence"/>
</dbReference>